<proteinExistence type="predicted"/>
<evidence type="ECO:0000313" key="1">
    <source>
        <dbReference type="EnsemblMetazoa" id="RPRC008050-PA"/>
    </source>
</evidence>
<dbReference type="AlphaFoldDB" id="T1HVI0"/>
<sequence>MKWLLVTVGLWTCVVGRDVLPNLDLLVDDILVLVRKNIPDKIRIPDLYTKWNFKWTLFDVAGQCHCNRGELCSLKSLKRADSAEMSASQETTLITSKLKMQKLAFQFRTCYFNAKNWVSVSRKVKVKIDNNSIGVSILLTHDETNCQAAIKRVVIDKFGDLQLETNGGPLADLDVKMYQWLTKYFRDKVKPILEKDLTYSFRYALQKYNLCAKMEE</sequence>
<dbReference type="InParanoid" id="T1HVI0"/>
<dbReference type="VEuPathDB" id="VectorBase:RPRC008050"/>
<dbReference type="InterPro" id="IPR038602">
    <property type="entry name" value="Mite_allergen_7_sf"/>
</dbReference>
<accession>T1HVI0</accession>
<dbReference type="Gene3D" id="3.15.10.50">
    <property type="match status" value="1"/>
</dbReference>
<dbReference type="RefSeq" id="XP_073976294.1">
    <property type="nucleotide sequence ID" value="XM_074120193.1"/>
</dbReference>
<organism evidence="1 2">
    <name type="scientific">Rhodnius prolixus</name>
    <name type="common">Triatomid bug</name>
    <dbReference type="NCBI Taxonomy" id="13249"/>
    <lineage>
        <taxon>Eukaryota</taxon>
        <taxon>Metazoa</taxon>
        <taxon>Ecdysozoa</taxon>
        <taxon>Arthropoda</taxon>
        <taxon>Hexapoda</taxon>
        <taxon>Insecta</taxon>
        <taxon>Pterygota</taxon>
        <taxon>Neoptera</taxon>
        <taxon>Paraneoptera</taxon>
        <taxon>Hemiptera</taxon>
        <taxon>Heteroptera</taxon>
        <taxon>Panheteroptera</taxon>
        <taxon>Cimicomorpha</taxon>
        <taxon>Reduviidae</taxon>
        <taxon>Triatominae</taxon>
        <taxon>Rhodnius</taxon>
    </lineage>
</organism>
<dbReference type="EnsemblMetazoa" id="RPRC008050-RA">
    <property type="protein sequence ID" value="RPRC008050-PA"/>
    <property type="gene ID" value="RPRC008050"/>
</dbReference>
<dbReference type="Proteomes" id="UP000015103">
    <property type="component" value="Unassembled WGS sequence"/>
</dbReference>
<dbReference type="HOGENOM" id="CLU_1279058_0_0_1"/>
<reference evidence="1" key="1">
    <citation type="submission" date="2015-05" db="UniProtKB">
        <authorList>
            <consortium name="EnsemblMetazoa"/>
        </authorList>
    </citation>
    <scope>IDENTIFICATION</scope>
</reference>
<dbReference type="Pfam" id="PF16984">
    <property type="entry name" value="Grp7_allergen"/>
    <property type="match status" value="1"/>
</dbReference>
<dbReference type="EMBL" id="ACPB03010107">
    <property type="status" value="NOT_ANNOTATED_CDS"/>
    <property type="molecule type" value="Genomic_DNA"/>
</dbReference>
<evidence type="ECO:0000313" key="2">
    <source>
        <dbReference type="Proteomes" id="UP000015103"/>
    </source>
</evidence>
<name>T1HVI0_RHOPR</name>
<dbReference type="GeneID" id="141450118"/>
<protein>
    <submittedName>
        <fullName evidence="1">Uncharacterized protein</fullName>
    </submittedName>
</protein>
<keyword evidence="2" id="KW-1185">Reference proteome</keyword>
<dbReference type="InterPro" id="IPR020234">
    <property type="entry name" value="Mite_allergen_group-7"/>
</dbReference>